<evidence type="ECO:0000313" key="11">
    <source>
        <dbReference type="Proteomes" id="UP001275436"/>
    </source>
</evidence>
<evidence type="ECO:0000313" key="10">
    <source>
        <dbReference type="EMBL" id="GLO64705.1"/>
    </source>
</evidence>
<feature type="transmembrane region" description="Helical" evidence="9">
    <location>
        <begin position="12"/>
        <end position="33"/>
    </location>
</feature>
<feature type="transmembrane region" description="Helical" evidence="9">
    <location>
        <begin position="64"/>
        <end position="84"/>
    </location>
</feature>
<proteinExistence type="inferred from homology"/>
<accession>A0ABQ5THU6</accession>
<comment type="subcellular location">
    <subcellularLocation>
        <location evidence="1 8">Cell membrane</location>
        <topology evidence="1 8">Multi-pass membrane protein</topology>
    </subcellularLocation>
</comment>
<dbReference type="InterPro" id="IPR001626">
    <property type="entry name" value="ABC_TroCD"/>
</dbReference>
<sequence length="114" mass="12265">MWSTLLHSNTMWVLLSTAILGIAAGVIGCLAYWKKQNLMSDALSHAALPGVVIAFLIIGEKNLLLLVLGAATSALLGAFLIQWITGSSRITVKYSNGYGSFCILRCWSNAVIYC</sequence>
<dbReference type="EMBL" id="BSKO01000001">
    <property type="protein sequence ID" value="GLO64705.1"/>
    <property type="molecule type" value="Genomic_DNA"/>
</dbReference>
<organism evidence="10 11">
    <name type="scientific">Oceanobacillus kimchii</name>
    <dbReference type="NCBI Taxonomy" id="746691"/>
    <lineage>
        <taxon>Bacteria</taxon>
        <taxon>Bacillati</taxon>
        <taxon>Bacillota</taxon>
        <taxon>Bacilli</taxon>
        <taxon>Bacillales</taxon>
        <taxon>Bacillaceae</taxon>
        <taxon>Oceanobacillus</taxon>
    </lineage>
</organism>
<evidence type="ECO:0000256" key="5">
    <source>
        <dbReference type="ARBA" id="ARBA00022692"/>
    </source>
</evidence>
<evidence type="ECO:0000256" key="9">
    <source>
        <dbReference type="SAM" id="Phobius"/>
    </source>
</evidence>
<evidence type="ECO:0000256" key="1">
    <source>
        <dbReference type="ARBA" id="ARBA00004651"/>
    </source>
</evidence>
<dbReference type="Pfam" id="PF00950">
    <property type="entry name" value="ABC-3"/>
    <property type="match status" value="1"/>
</dbReference>
<evidence type="ECO:0000256" key="7">
    <source>
        <dbReference type="ARBA" id="ARBA00023136"/>
    </source>
</evidence>
<evidence type="ECO:0000256" key="3">
    <source>
        <dbReference type="ARBA" id="ARBA00022448"/>
    </source>
</evidence>
<comment type="similarity">
    <text evidence="2 8">Belongs to the ABC-3 integral membrane protein family.</text>
</comment>
<keyword evidence="4" id="KW-1003">Cell membrane</keyword>
<dbReference type="PANTHER" id="PTHR30477:SF3">
    <property type="entry name" value="METAL TRANSPORT SYSTEM MEMBRANE PROTEIN CT_069-RELATED"/>
    <property type="match status" value="1"/>
</dbReference>
<evidence type="ECO:0000256" key="6">
    <source>
        <dbReference type="ARBA" id="ARBA00022989"/>
    </source>
</evidence>
<dbReference type="InterPro" id="IPR037294">
    <property type="entry name" value="ABC_BtuC-like"/>
</dbReference>
<dbReference type="Proteomes" id="UP001275436">
    <property type="component" value="Unassembled WGS sequence"/>
</dbReference>
<protein>
    <recommendedName>
        <fullName evidence="12">Metal ABC transporter permease</fullName>
    </recommendedName>
</protein>
<evidence type="ECO:0000256" key="8">
    <source>
        <dbReference type="RuleBase" id="RU003943"/>
    </source>
</evidence>
<comment type="caution">
    <text evidence="10">The sequence shown here is derived from an EMBL/GenBank/DDBJ whole genome shotgun (WGS) entry which is preliminary data.</text>
</comment>
<gene>
    <name evidence="10" type="ORF">MACH08_04890</name>
</gene>
<evidence type="ECO:0000256" key="2">
    <source>
        <dbReference type="ARBA" id="ARBA00008034"/>
    </source>
</evidence>
<keyword evidence="7 9" id="KW-0472">Membrane</keyword>
<dbReference type="SUPFAM" id="SSF81345">
    <property type="entry name" value="ABC transporter involved in vitamin B12 uptake, BtuC"/>
    <property type="match status" value="1"/>
</dbReference>
<reference evidence="10 11" key="1">
    <citation type="submission" date="2023-02" db="EMBL/GenBank/DDBJ databases">
        <title>Oceanobacillus kimchii IFOP_LL358 isolated form Alexandrium catenella lab strain.</title>
        <authorList>
            <person name="Gajardo G."/>
            <person name="Ueki S."/>
            <person name="Maruyama F."/>
        </authorList>
    </citation>
    <scope>NUCLEOTIDE SEQUENCE [LARGE SCALE GENOMIC DNA]</scope>
    <source>
        <strain evidence="10 11">IFOP_LL358</strain>
    </source>
</reference>
<keyword evidence="11" id="KW-1185">Reference proteome</keyword>
<evidence type="ECO:0008006" key="12">
    <source>
        <dbReference type="Google" id="ProtNLM"/>
    </source>
</evidence>
<evidence type="ECO:0000256" key="4">
    <source>
        <dbReference type="ARBA" id="ARBA00022475"/>
    </source>
</evidence>
<name>A0ABQ5THU6_9BACI</name>
<keyword evidence="6 9" id="KW-1133">Transmembrane helix</keyword>
<keyword evidence="3 8" id="KW-0813">Transport</keyword>
<dbReference type="PANTHER" id="PTHR30477">
    <property type="entry name" value="ABC-TRANSPORTER METAL-BINDING PROTEIN"/>
    <property type="match status" value="1"/>
</dbReference>
<keyword evidence="5 8" id="KW-0812">Transmembrane</keyword>